<dbReference type="Gene3D" id="3.30.40.10">
    <property type="entry name" value="Zinc/RING finger domain, C3HC4 (zinc finger)"/>
    <property type="match status" value="1"/>
</dbReference>
<evidence type="ECO:0000313" key="2">
    <source>
        <dbReference type="Proteomes" id="UP000005239"/>
    </source>
</evidence>
<reference evidence="2" key="1">
    <citation type="journal article" date="2008" name="Nat. Genet.">
        <title>The Pristionchus pacificus genome provides a unique perspective on nematode lifestyle and parasitism.</title>
        <authorList>
            <person name="Dieterich C."/>
            <person name="Clifton S.W."/>
            <person name="Schuster L.N."/>
            <person name="Chinwalla A."/>
            <person name="Delehaunty K."/>
            <person name="Dinkelacker I."/>
            <person name="Fulton L."/>
            <person name="Fulton R."/>
            <person name="Godfrey J."/>
            <person name="Minx P."/>
            <person name="Mitreva M."/>
            <person name="Roeseler W."/>
            <person name="Tian H."/>
            <person name="Witte H."/>
            <person name="Yang S.P."/>
            <person name="Wilson R.K."/>
            <person name="Sommer R.J."/>
        </authorList>
    </citation>
    <scope>NUCLEOTIDE SEQUENCE [LARGE SCALE GENOMIC DNA]</scope>
    <source>
        <strain evidence="2">PS312</strain>
    </source>
</reference>
<gene>
    <name evidence="1" type="primary">WBGene00093431</name>
</gene>
<dbReference type="AlphaFoldDB" id="A0A2A6B3D5"/>
<dbReference type="EnsemblMetazoa" id="PPA03877.1">
    <property type="protein sequence ID" value="PPA03877.1"/>
    <property type="gene ID" value="WBGene00093431"/>
</dbReference>
<accession>A0A2A6B3D5</accession>
<protein>
    <submittedName>
        <fullName evidence="1">Uncharacterized protein</fullName>
    </submittedName>
</protein>
<dbReference type="Proteomes" id="UP000005239">
    <property type="component" value="Unassembled WGS sequence"/>
</dbReference>
<evidence type="ECO:0000313" key="1">
    <source>
        <dbReference type="EnsemblMetazoa" id="PPA03877.1"/>
    </source>
</evidence>
<reference evidence="1" key="2">
    <citation type="submission" date="2022-06" db="UniProtKB">
        <authorList>
            <consortium name="EnsemblMetazoa"/>
        </authorList>
    </citation>
    <scope>IDENTIFICATION</scope>
    <source>
        <strain evidence="1">PS312</strain>
    </source>
</reference>
<dbReference type="InterPro" id="IPR013083">
    <property type="entry name" value="Znf_RING/FYVE/PHD"/>
</dbReference>
<name>A0A2A6B3D5_PRIPA</name>
<proteinExistence type="predicted"/>
<sequence length="82" mass="9492">MTPSFNIVSKNKVLQIVSSRCPMHISHRTCLVEDLKYTRRCPTCRKRVRQLKMVRSGDEVTLPPLNKPRLVDIVGRCRSSRV</sequence>
<organism evidence="1 2">
    <name type="scientific">Pristionchus pacificus</name>
    <name type="common">Parasitic nematode worm</name>
    <dbReference type="NCBI Taxonomy" id="54126"/>
    <lineage>
        <taxon>Eukaryota</taxon>
        <taxon>Metazoa</taxon>
        <taxon>Ecdysozoa</taxon>
        <taxon>Nematoda</taxon>
        <taxon>Chromadorea</taxon>
        <taxon>Rhabditida</taxon>
        <taxon>Rhabditina</taxon>
        <taxon>Diplogasteromorpha</taxon>
        <taxon>Diplogasteroidea</taxon>
        <taxon>Neodiplogasteridae</taxon>
        <taxon>Pristionchus</taxon>
    </lineage>
</organism>
<accession>A0A8R1U3Y3</accession>
<dbReference type="SUPFAM" id="SSF57850">
    <property type="entry name" value="RING/U-box"/>
    <property type="match status" value="1"/>
</dbReference>
<keyword evidence="2" id="KW-1185">Reference proteome</keyword>
<dbReference type="OrthoDB" id="6105938at2759"/>